<reference evidence="2 3" key="1">
    <citation type="submission" date="2019-02" db="EMBL/GenBank/DDBJ databases">
        <title>Deep-cultivation of Planctomycetes and their phenomic and genomic characterization uncovers novel biology.</title>
        <authorList>
            <person name="Wiegand S."/>
            <person name="Jogler M."/>
            <person name="Boedeker C."/>
            <person name="Pinto D."/>
            <person name="Vollmers J."/>
            <person name="Rivas-Marin E."/>
            <person name="Kohn T."/>
            <person name="Peeters S.H."/>
            <person name="Heuer A."/>
            <person name="Rast P."/>
            <person name="Oberbeckmann S."/>
            <person name="Bunk B."/>
            <person name="Jeske O."/>
            <person name="Meyerdierks A."/>
            <person name="Storesund J.E."/>
            <person name="Kallscheuer N."/>
            <person name="Luecker S."/>
            <person name="Lage O.M."/>
            <person name="Pohl T."/>
            <person name="Merkel B.J."/>
            <person name="Hornburger P."/>
            <person name="Mueller R.-W."/>
            <person name="Bruemmer F."/>
            <person name="Labrenz M."/>
            <person name="Spormann A.M."/>
            <person name="Op Den Camp H."/>
            <person name="Overmann J."/>
            <person name="Amann R."/>
            <person name="Jetten M.S.M."/>
            <person name="Mascher T."/>
            <person name="Medema M.H."/>
            <person name="Devos D.P."/>
            <person name="Kaster A.-K."/>
            <person name="Ovreas L."/>
            <person name="Rohde M."/>
            <person name="Galperin M.Y."/>
            <person name="Jogler C."/>
        </authorList>
    </citation>
    <scope>NUCLEOTIDE SEQUENCE [LARGE SCALE GENOMIC DNA]</scope>
    <source>
        <strain evidence="2 3">Pla100</strain>
    </source>
</reference>
<dbReference type="OrthoDB" id="278793at2"/>
<dbReference type="InterPro" id="IPR036515">
    <property type="entry name" value="Transposase_17_sf"/>
</dbReference>
<proteinExistence type="predicted"/>
<accession>A0A5C6AR64</accession>
<evidence type="ECO:0000313" key="2">
    <source>
        <dbReference type="EMBL" id="TWU01556.1"/>
    </source>
</evidence>
<keyword evidence="3" id="KW-1185">Reference proteome</keyword>
<dbReference type="EMBL" id="SJPM01000002">
    <property type="protein sequence ID" value="TWU01556.1"/>
    <property type="molecule type" value="Genomic_DNA"/>
</dbReference>
<dbReference type="PANTHER" id="PTHR34322">
    <property type="entry name" value="TRANSPOSASE, Y1_TNP DOMAIN-CONTAINING"/>
    <property type="match status" value="1"/>
</dbReference>
<dbReference type="GO" id="GO:0004803">
    <property type="term" value="F:transposase activity"/>
    <property type="evidence" value="ECO:0007669"/>
    <property type="project" value="InterPro"/>
</dbReference>
<dbReference type="InterPro" id="IPR002686">
    <property type="entry name" value="Transposase_17"/>
</dbReference>
<dbReference type="PANTHER" id="PTHR34322:SF2">
    <property type="entry name" value="TRANSPOSASE IS200-LIKE DOMAIN-CONTAINING PROTEIN"/>
    <property type="match status" value="1"/>
</dbReference>
<dbReference type="Pfam" id="PF01797">
    <property type="entry name" value="Y1_Tnp"/>
    <property type="match status" value="1"/>
</dbReference>
<dbReference type="GO" id="GO:0043565">
    <property type="term" value="F:sequence-specific DNA binding"/>
    <property type="evidence" value="ECO:0007669"/>
    <property type="project" value="InterPro"/>
</dbReference>
<sequence>MARQLRVQFPGAIYHLVTRGDGRKPIFHDQGHYERLTSGLKDEVTRSGWKVFAFCWMPNHIHVLLQTPEPNLSRGMQHWLSGYANWYAKRNRRVGHLFQGRYKAFLVEDAGYFWSLSRYIHLNPCSGTRPLAAMPDQWKHSSYPGYARKAARVDWIHYDELHAYWAAANGGKDASIAYRRYVKAGLEIPENPLAGALRGWVLGSEAFLKRMVVLAETEDERRRQRTSRRMKATTPDEIILATAAYHDVDPEEYVGFRSQAPGREKAALLCHRWTGEPLSRLSARFGLSHPDSSSNLIRRATQRMAESKRYRDSINDIECILGLKTENPI</sequence>
<dbReference type="RefSeq" id="WP_146576835.1">
    <property type="nucleotide sequence ID" value="NZ_SJPM01000002.1"/>
</dbReference>
<dbReference type="Gene3D" id="1.10.1750.10">
    <property type="match status" value="1"/>
</dbReference>
<dbReference type="Proteomes" id="UP000316213">
    <property type="component" value="Unassembled WGS sequence"/>
</dbReference>
<dbReference type="SUPFAM" id="SSF143422">
    <property type="entry name" value="Transposase IS200-like"/>
    <property type="match status" value="1"/>
</dbReference>
<evidence type="ECO:0000259" key="1">
    <source>
        <dbReference type="SMART" id="SM01321"/>
    </source>
</evidence>
<feature type="domain" description="Transposase IS200-like" evidence="1">
    <location>
        <begin position="9"/>
        <end position="123"/>
    </location>
</feature>
<comment type="caution">
    <text evidence="2">The sequence shown here is derived from an EMBL/GenBank/DDBJ whole genome shotgun (WGS) entry which is preliminary data.</text>
</comment>
<dbReference type="InterPro" id="IPR010921">
    <property type="entry name" value="Trp_repressor/repl_initiator"/>
</dbReference>
<protein>
    <submittedName>
        <fullName evidence="2">Transposase IS200 like protein</fullName>
    </submittedName>
</protein>
<evidence type="ECO:0000313" key="3">
    <source>
        <dbReference type="Proteomes" id="UP000316213"/>
    </source>
</evidence>
<name>A0A5C6AR64_9BACT</name>
<dbReference type="SMART" id="SM01321">
    <property type="entry name" value="Y1_Tnp"/>
    <property type="match status" value="1"/>
</dbReference>
<dbReference type="GO" id="GO:0006313">
    <property type="term" value="P:DNA transposition"/>
    <property type="evidence" value="ECO:0007669"/>
    <property type="project" value="InterPro"/>
</dbReference>
<dbReference type="Gene3D" id="3.30.70.1290">
    <property type="entry name" value="Transposase IS200-like"/>
    <property type="match status" value="1"/>
</dbReference>
<organism evidence="2 3">
    <name type="scientific">Neorhodopirellula pilleata</name>
    <dbReference type="NCBI Taxonomy" id="2714738"/>
    <lineage>
        <taxon>Bacteria</taxon>
        <taxon>Pseudomonadati</taxon>
        <taxon>Planctomycetota</taxon>
        <taxon>Planctomycetia</taxon>
        <taxon>Pirellulales</taxon>
        <taxon>Pirellulaceae</taxon>
        <taxon>Neorhodopirellula</taxon>
    </lineage>
</organism>
<dbReference type="AlphaFoldDB" id="A0A5C6AR64"/>
<gene>
    <name evidence="2" type="ORF">Pla100_12910</name>
</gene>
<dbReference type="SUPFAM" id="SSF48295">
    <property type="entry name" value="TrpR-like"/>
    <property type="match status" value="1"/>
</dbReference>